<dbReference type="AlphaFoldDB" id="A0A1F7WS91"/>
<gene>
    <name evidence="3" type="ORF">A2125_00265</name>
</gene>
<organism evidence="3 4">
    <name type="scientific">Candidatus Woesebacteria bacterium GWB1_43_5</name>
    <dbReference type="NCBI Taxonomy" id="1802474"/>
    <lineage>
        <taxon>Bacteria</taxon>
        <taxon>Candidatus Woeseibacteriota</taxon>
    </lineage>
</organism>
<dbReference type="InterPro" id="IPR029044">
    <property type="entry name" value="Nucleotide-diphossugar_trans"/>
</dbReference>
<sequence length="253" mass="29705">MGNKNNLKLSVSIITLDEEQDLSRALNSVRDLADEIVVVDSGSKDKTVEIAKKFGAKVFTRAFDNYANQKNFALRQARGEWIFSIDADEEITPEASEEIKMAIESGEFDAYSMPRENIILGKFIKYTRWQPELDRHVWLWKKAKGKWVGDVHEEVAVDGRTGRLEKAKMHYQYEKVSEFVDMMNRYSKIEASERSKSGTKFSLFRLLTDPVYNFLVRYFYRLGFLDGWRGFVLSYLMAMYHFILWVKIWEKQK</sequence>
<dbReference type="SUPFAM" id="SSF53448">
    <property type="entry name" value="Nucleotide-diphospho-sugar transferases"/>
    <property type="match status" value="1"/>
</dbReference>
<dbReference type="EMBL" id="MGFM01000035">
    <property type="protein sequence ID" value="OGM05497.1"/>
    <property type="molecule type" value="Genomic_DNA"/>
</dbReference>
<dbReference type="CDD" id="cd02511">
    <property type="entry name" value="Beta4Glucosyltransferase"/>
    <property type="match status" value="1"/>
</dbReference>
<feature type="transmembrane region" description="Helical" evidence="1">
    <location>
        <begin position="232"/>
        <end position="249"/>
    </location>
</feature>
<feature type="domain" description="Glycosyltransferase 2-like" evidence="2">
    <location>
        <begin position="10"/>
        <end position="131"/>
    </location>
</feature>
<evidence type="ECO:0000256" key="1">
    <source>
        <dbReference type="SAM" id="Phobius"/>
    </source>
</evidence>
<dbReference type="Pfam" id="PF00535">
    <property type="entry name" value="Glycos_transf_2"/>
    <property type="match status" value="1"/>
</dbReference>
<dbReference type="Gene3D" id="3.90.550.10">
    <property type="entry name" value="Spore Coat Polysaccharide Biosynthesis Protein SpsA, Chain A"/>
    <property type="match status" value="1"/>
</dbReference>
<evidence type="ECO:0000313" key="3">
    <source>
        <dbReference type="EMBL" id="OGM05497.1"/>
    </source>
</evidence>
<protein>
    <recommendedName>
        <fullName evidence="2">Glycosyltransferase 2-like domain-containing protein</fullName>
    </recommendedName>
</protein>
<reference evidence="3 4" key="1">
    <citation type="journal article" date="2016" name="Nat. Commun.">
        <title>Thousands of microbial genomes shed light on interconnected biogeochemical processes in an aquifer system.</title>
        <authorList>
            <person name="Anantharaman K."/>
            <person name="Brown C.T."/>
            <person name="Hug L.A."/>
            <person name="Sharon I."/>
            <person name="Castelle C.J."/>
            <person name="Probst A.J."/>
            <person name="Thomas B.C."/>
            <person name="Singh A."/>
            <person name="Wilkins M.J."/>
            <person name="Karaoz U."/>
            <person name="Brodie E.L."/>
            <person name="Williams K.H."/>
            <person name="Hubbard S.S."/>
            <person name="Banfield J.F."/>
        </authorList>
    </citation>
    <scope>NUCLEOTIDE SEQUENCE [LARGE SCALE GENOMIC DNA]</scope>
</reference>
<evidence type="ECO:0000259" key="2">
    <source>
        <dbReference type="Pfam" id="PF00535"/>
    </source>
</evidence>
<keyword evidence="1" id="KW-0472">Membrane</keyword>
<dbReference type="PANTHER" id="PTHR43630">
    <property type="entry name" value="POLY-BETA-1,6-N-ACETYL-D-GLUCOSAMINE SYNTHASE"/>
    <property type="match status" value="1"/>
</dbReference>
<dbReference type="InterPro" id="IPR001173">
    <property type="entry name" value="Glyco_trans_2-like"/>
</dbReference>
<keyword evidence="1" id="KW-0812">Transmembrane</keyword>
<proteinExistence type="predicted"/>
<keyword evidence="1" id="KW-1133">Transmembrane helix</keyword>
<name>A0A1F7WS91_9BACT</name>
<comment type="caution">
    <text evidence="3">The sequence shown here is derived from an EMBL/GenBank/DDBJ whole genome shotgun (WGS) entry which is preliminary data.</text>
</comment>
<dbReference type="Proteomes" id="UP000178812">
    <property type="component" value="Unassembled WGS sequence"/>
</dbReference>
<accession>A0A1F7WS91</accession>
<evidence type="ECO:0000313" key="4">
    <source>
        <dbReference type="Proteomes" id="UP000178812"/>
    </source>
</evidence>
<dbReference type="PANTHER" id="PTHR43630:SF2">
    <property type="entry name" value="GLYCOSYLTRANSFERASE"/>
    <property type="match status" value="1"/>
</dbReference>